<name>A0A370GHA0_9BACI</name>
<dbReference type="RefSeq" id="WP_114745473.1">
    <property type="nucleotide sequence ID" value="NZ_QQAY01000004.1"/>
</dbReference>
<dbReference type="EMBL" id="QQAY01000004">
    <property type="protein sequence ID" value="RDI43175.1"/>
    <property type="molecule type" value="Genomic_DNA"/>
</dbReference>
<proteinExistence type="predicted"/>
<dbReference type="Proteomes" id="UP000255326">
    <property type="component" value="Unassembled WGS sequence"/>
</dbReference>
<dbReference type="OrthoDB" id="2934210at2"/>
<keyword evidence="2" id="KW-1185">Reference proteome</keyword>
<comment type="caution">
    <text evidence="1">The sequence shown here is derived from an EMBL/GenBank/DDBJ whole genome shotgun (WGS) entry which is preliminary data.</text>
</comment>
<evidence type="ECO:0000313" key="1">
    <source>
        <dbReference type="EMBL" id="RDI43175.1"/>
    </source>
</evidence>
<gene>
    <name evidence="1" type="ORF">DFR59_104230</name>
</gene>
<dbReference type="InterPro" id="IPR019618">
    <property type="entry name" value="Spore_germination_GerPA"/>
</dbReference>
<protein>
    <submittedName>
        <fullName evidence="1">Spore germination protein GerPA/GerPF</fullName>
    </submittedName>
</protein>
<organism evidence="1 2">
    <name type="scientific">Falsibacillus pallidus</name>
    <dbReference type="NCBI Taxonomy" id="493781"/>
    <lineage>
        <taxon>Bacteria</taxon>
        <taxon>Bacillati</taxon>
        <taxon>Bacillota</taxon>
        <taxon>Bacilli</taxon>
        <taxon>Bacillales</taxon>
        <taxon>Bacillaceae</taxon>
        <taxon>Falsibacillus</taxon>
    </lineage>
</organism>
<reference evidence="1 2" key="1">
    <citation type="submission" date="2018-07" db="EMBL/GenBank/DDBJ databases">
        <title>Genomic Encyclopedia of Type Strains, Phase IV (KMG-IV): sequencing the most valuable type-strain genomes for metagenomic binning, comparative biology and taxonomic classification.</title>
        <authorList>
            <person name="Goeker M."/>
        </authorList>
    </citation>
    <scope>NUCLEOTIDE SEQUENCE [LARGE SCALE GENOMIC DNA]</scope>
    <source>
        <strain evidence="1 2">DSM 25281</strain>
    </source>
</reference>
<evidence type="ECO:0000313" key="2">
    <source>
        <dbReference type="Proteomes" id="UP000255326"/>
    </source>
</evidence>
<dbReference type="Pfam" id="PF10676">
    <property type="entry name" value="gerPA"/>
    <property type="match status" value="1"/>
</dbReference>
<accession>A0A370GHA0</accession>
<dbReference type="AlphaFoldDB" id="A0A370GHA0"/>
<sequence length="80" mass="8546">MQTVINIFSIKVNSVSNNGSINIGEALHNSPTANQKSQGQTTAYGDYAAPASAMENVYIDPDLNDQGDIMDNTPVISNQM</sequence>